<evidence type="ECO:0000256" key="1">
    <source>
        <dbReference type="ARBA" id="ARBA00023239"/>
    </source>
</evidence>
<feature type="signal peptide" evidence="2">
    <location>
        <begin position="1"/>
        <end position="29"/>
    </location>
</feature>
<feature type="chain" id="PRO_5018142175" evidence="2">
    <location>
        <begin position="30"/>
        <end position="88"/>
    </location>
</feature>
<dbReference type="GO" id="GO:0016829">
    <property type="term" value="F:lyase activity"/>
    <property type="evidence" value="ECO:0007669"/>
    <property type="project" value="UniProtKB-KW"/>
</dbReference>
<dbReference type="Gene3D" id="2.160.20.10">
    <property type="entry name" value="Single-stranded right-handed beta-helix, Pectin lyase-like"/>
    <property type="match status" value="1"/>
</dbReference>
<dbReference type="InterPro" id="IPR002022">
    <property type="entry name" value="Pec_lyase"/>
</dbReference>
<feature type="domain" description="Pectate lyase" evidence="3">
    <location>
        <begin position="16"/>
        <end position="86"/>
    </location>
</feature>
<dbReference type="Pfam" id="PF00544">
    <property type="entry name" value="Pectate_lyase_4"/>
    <property type="match status" value="1"/>
</dbReference>
<gene>
    <name evidence="4" type="ORF">ALP59_00801</name>
</gene>
<organism evidence="4 5">
    <name type="scientific">Pseudomonas savastanoi</name>
    <name type="common">Pseudomonas syringae pv. savastanoi</name>
    <dbReference type="NCBI Taxonomy" id="29438"/>
    <lineage>
        <taxon>Bacteria</taxon>
        <taxon>Pseudomonadati</taxon>
        <taxon>Pseudomonadota</taxon>
        <taxon>Gammaproteobacteria</taxon>
        <taxon>Pseudomonadales</taxon>
        <taxon>Pseudomonadaceae</taxon>
        <taxon>Pseudomonas</taxon>
    </lineage>
</organism>
<reference evidence="4 5" key="1">
    <citation type="submission" date="2018-08" db="EMBL/GenBank/DDBJ databases">
        <title>Recombination of ecologically and evolutionarily significant loci maintains genetic cohesion in the Pseudomonas syringae species complex.</title>
        <authorList>
            <person name="Dillon M."/>
            <person name="Thakur S."/>
            <person name="Almeida R.N.D."/>
            <person name="Weir B.S."/>
            <person name="Guttman D.S."/>
        </authorList>
    </citation>
    <scope>NUCLEOTIDE SEQUENCE [LARGE SCALE GENOMIC DNA]</scope>
    <source>
        <strain evidence="4 5">ICMP 9421</strain>
    </source>
</reference>
<sequence length="88" mass="8720">MLKPHGLTPLALTGGILVSLLSVSLSAHADTATDIATTGWATQNGGTKGGSRAAANNIYTVKNAAELKAALAASAGSNGRIIKVTGVY</sequence>
<name>A0A3M5FWR9_PSESS</name>
<keyword evidence="2" id="KW-0732">Signal</keyword>
<dbReference type="InterPro" id="IPR011050">
    <property type="entry name" value="Pectin_lyase_fold/virulence"/>
</dbReference>
<comment type="caution">
    <text evidence="4">The sequence shown here is derived from an EMBL/GenBank/DDBJ whole genome shotgun (WGS) entry which is preliminary data.</text>
</comment>
<dbReference type="SUPFAM" id="SSF51126">
    <property type="entry name" value="Pectin lyase-like"/>
    <property type="match status" value="1"/>
</dbReference>
<keyword evidence="1 4" id="KW-0456">Lyase</keyword>
<protein>
    <submittedName>
        <fullName evidence="4">Pectate lyase</fullName>
    </submittedName>
</protein>
<evidence type="ECO:0000256" key="2">
    <source>
        <dbReference type="SAM" id="SignalP"/>
    </source>
</evidence>
<evidence type="ECO:0000259" key="3">
    <source>
        <dbReference type="Pfam" id="PF00544"/>
    </source>
</evidence>
<evidence type="ECO:0000313" key="4">
    <source>
        <dbReference type="EMBL" id="RMS78508.1"/>
    </source>
</evidence>
<dbReference type="AlphaFoldDB" id="A0A3M5FWR9"/>
<accession>A0A3M5FWR9</accession>
<evidence type="ECO:0000313" key="5">
    <source>
        <dbReference type="Proteomes" id="UP000270499"/>
    </source>
</evidence>
<proteinExistence type="predicted"/>
<dbReference type="EMBL" id="RBSW01000233">
    <property type="protein sequence ID" value="RMS78508.1"/>
    <property type="molecule type" value="Genomic_DNA"/>
</dbReference>
<dbReference type="InterPro" id="IPR012334">
    <property type="entry name" value="Pectin_lyas_fold"/>
</dbReference>
<dbReference type="Proteomes" id="UP000270499">
    <property type="component" value="Unassembled WGS sequence"/>
</dbReference>